<dbReference type="EMBL" id="JARQBN010000035">
    <property type="protein sequence ID" value="MDT2829217.1"/>
    <property type="molecule type" value="Genomic_DNA"/>
</dbReference>
<dbReference type="EC" id="3.1.21.-" evidence="5"/>
<dbReference type="SUPFAM" id="SSF116734">
    <property type="entry name" value="DNA methylase specificity domain"/>
    <property type="match status" value="2"/>
</dbReference>
<keyword evidence="5" id="KW-0378">Hydrolase</keyword>
<feature type="domain" description="Type I restriction modification DNA specificity" evidence="4">
    <location>
        <begin position="22"/>
        <end position="173"/>
    </location>
</feature>
<evidence type="ECO:0000313" key="5">
    <source>
        <dbReference type="EMBL" id="MDT2829217.1"/>
    </source>
</evidence>
<dbReference type="InterPro" id="IPR052021">
    <property type="entry name" value="Type-I_RS_S_subunit"/>
</dbReference>
<dbReference type="PANTHER" id="PTHR30408">
    <property type="entry name" value="TYPE-1 RESTRICTION ENZYME ECOKI SPECIFICITY PROTEIN"/>
    <property type="match status" value="1"/>
</dbReference>
<dbReference type="CDD" id="cd17288">
    <property type="entry name" value="RMtype1_S_LlaAI06ORF1089P_TRD1-CR1_like"/>
    <property type="match status" value="1"/>
</dbReference>
<reference evidence="5 6" key="1">
    <citation type="submission" date="2023-03" db="EMBL/GenBank/DDBJ databases">
        <authorList>
            <person name="Shen W."/>
            <person name="Cai J."/>
        </authorList>
    </citation>
    <scope>NUCLEOTIDE SEQUENCE [LARGE SCALE GENOMIC DNA]</scope>
    <source>
        <strain evidence="5 6">B101</strain>
    </source>
</reference>
<dbReference type="InterPro" id="IPR044946">
    <property type="entry name" value="Restrct_endonuc_typeI_TRD_sf"/>
</dbReference>
<dbReference type="Gene3D" id="1.10.287.1120">
    <property type="entry name" value="Bipartite methylase S protein"/>
    <property type="match status" value="2"/>
</dbReference>
<proteinExistence type="inferred from homology"/>
<organism evidence="5 6">
    <name type="scientific">Enterococcus viikkiensis</name>
    <dbReference type="NCBI Taxonomy" id="930854"/>
    <lineage>
        <taxon>Bacteria</taxon>
        <taxon>Bacillati</taxon>
        <taxon>Bacillota</taxon>
        <taxon>Bacilli</taxon>
        <taxon>Lactobacillales</taxon>
        <taxon>Enterococcaceae</taxon>
        <taxon>Enterococcus</taxon>
    </lineage>
</organism>
<evidence type="ECO:0000259" key="4">
    <source>
        <dbReference type="Pfam" id="PF01420"/>
    </source>
</evidence>
<accession>A0ABU3FTB0</accession>
<evidence type="ECO:0000256" key="1">
    <source>
        <dbReference type="ARBA" id="ARBA00010923"/>
    </source>
</evidence>
<dbReference type="PANTHER" id="PTHR30408:SF12">
    <property type="entry name" value="TYPE I RESTRICTION ENZYME MJAVIII SPECIFICITY SUBUNIT"/>
    <property type="match status" value="1"/>
</dbReference>
<sequence length="394" mass="44997">MAKIDDSVKKKVPELRFKGFTDEWEERKFADFIDVKSGKDYKHLNSGSIPVYGTGGYMLSVDRALSDTDAIGIGRKGTIDKPYLLKAPFWTVDTLFYAVPKQNIDLQFSLSIFKKINWKKFDESTGVPSLSKTVINSVSVSVPNFEEQQKIGSFFKQLDDTIALHQHKLDLLKEQKKGYLQKMFPKNGAKVPELRFAGFADDWEERKLGDMMDVTSVKRIHQSDWTNSGIRFLRARDIVSAAKNEEPSDYLYISEEKYNEYSKISGKVSQGDLLVTGVGSIGVPLLITDDNPIYFKDGNIIWFKNEHKIDGNFFYYSFINNKIQKYIRDVAGIGTVGTYTIDSGKKTPISLPTYDEQIKIGSFFKQLDDTIALHQRKLDLLKEQKKGFLQKMFV</sequence>
<keyword evidence="5" id="KW-0540">Nuclease</keyword>
<evidence type="ECO:0000256" key="2">
    <source>
        <dbReference type="ARBA" id="ARBA00022747"/>
    </source>
</evidence>
<dbReference type="Pfam" id="PF01420">
    <property type="entry name" value="Methylase_S"/>
    <property type="match status" value="2"/>
</dbReference>
<dbReference type="GO" id="GO:0004519">
    <property type="term" value="F:endonuclease activity"/>
    <property type="evidence" value="ECO:0007669"/>
    <property type="project" value="UniProtKB-KW"/>
</dbReference>
<name>A0ABU3FTB0_9ENTE</name>
<dbReference type="GO" id="GO:0016787">
    <property type="term" value="F:hydrolase activity"/>
    <property type="evidence" value="ECO:0007669"/>
    <property type="project" value="UniProtKB-KW"/>
</dbReference>
<evidence type="ECO:0000313" key="6">
    <source>
        <dbReference type="Proteomes" id="UP001265301"/>
    </source>
</evidence>
<feature type="domain" description="Type I restriction modification DNA specificity" evidence="4">
    <location>
        <begin position="201"/>
        <end position="382"/>
    </location>
</feature>
<dbReference type="Gene3D" id="3.90.220.20">
    <property type="entry name" value="DNA methylase specificity domains"/>
    <property type="match status" value="2"/>
</dbReference>
<keyword evidence="5" id="KW-0255">Endonuclease</keyword>
<evidence type="ECO:0000256" key="3">
    <source>
        <dbReference type="ARBA" id="ARBA00023125"/>
    </source>
</evidence>
<dbReference type="Proteomes" id="UP001265301">
    <property type="component" value="Unassembled WGS sequence"/>
</dbReference>
<keyword evidence="3" id="KW-0238">DNA-binding</keyword>
<dbReference type="InterPro" id="IPR000055">
    <property type="entry name" value="Restrct_endonuc_typeI_TRD"/>
</dbReference>
<keyword evidence="6" id="KW-1185">Reference proteome</keyword>
<dbReference type="RefSeq" id="WP_311819710.1">
    <property type="nucleotide sequence ID" value="NZ_JARQBN010000035.1"/>
</dbReference>
<comment type="caution">
    <text evidence="5">The sequence shown here is derived from an EMBL/GenBank/DDBJ whole genome shotgun (WGS) entry which is preliminary data.</text>
</comment>
<gene>
    <name evidence="5" type="ORF">P7H59_12330</name>
</gene>
<keyword evidence="2" id="KW-0680">Restriction system</keyword>
<comment type="similarity">
    <text evidence="1">Belongs to the type-I restriction system S methylase family.</text>
</comment>
<protein>
    <submittedName>
        <fullName evidence="5">Restriction endonuclease subunit S</fullName>
        <ecNumber evidence="5">3.1.21.-</ecNumber>
    </submittedName>
</protein>